<evidence type="ECO:0000256" key="3">
    <source>
        <dbReference type="ARBA" id="ARBA00023306"/>
    </source>
</evidence>
<evidence type="ECO:0000313" key="8">
    <source>
        <dbReference type="EMBL" id="URD75225.1"/>
    </source>
</evidence>
<dbReference type="InterPro" id="IPR036915">
    <property type="entry name" value="Cyclin-like_sf"/>
</dbReference>
<sequence>MLLLCINCDRNRDRAVPFRNPPFSAGSETSASPVLLILIGNLTYSDLEFQIAALLMASRSTADSASISVRKRPFDAAIASNPTEFRSEFPRRDHVPLFPNLERVSSDALLDVGENEEEEGESTSSCFQSDVSHESKVIGSSVSGAPLNDLRRITRTYSRRIKEGRSGRDPKRSKVEVSKRESALGTEVSEVLEAFPRGNSKKKAPASQVLEKEPDISDSSCLGSITDVNGGGTLKSATDEAAGRSQISRNSVAPTKKLRRNRDIDSDLACSERIPNEGDKEEEESSEYSTCNEMTLSEIEEELFGRCSSGGFISDNNSSSSELVVSSSSSDDFSEKTLDPSATFSLFLQFARQFSPSSFSMDPGTQLEAFEEFTLMRFEDEEDEESYRRLRSRERRDAAVHNYAEEYSNTTNDGGLILEQRIVMINWMVEHSSAMELQSETLFLGVSLMDRFLSRGYFKSEKNLQLLGIACVTLATRIEENQPYNSIRQISFKVGNNYYSRSEVVAMEWVVQDVLRYKCLLPTTHHFLWFYLKAARADADVQNLSKYLAVLSLLDHERLSYWPSSIAAGLVILACLATNRDDSCQMVMEFYIYRPMLEQRMMIYRNACRVFSGWSSTHAKNRVSSNNEIRAEFIKPLKEEGTISSHATVVLTFRSLFVPAPRHRIASVGSPICSLVDRDDRMPSRRTFHANRAEPGDGGFPWQAPSKSPRGRDPPRPRSISPSLPPRSRFLDLDNKGCGANQRSEAEDEGRRRGNNQRPAWLEQLLSTDFFGPCEEHKHVKKSEINIYCVDCRCSMCANCLSLPSCPHRRHRRLQIRRYVYQDVVRVLDIHKLLDCSKVQSYTVNSAKVLFLHSRNQSKSSKPNPGSPLCSMCHRSVAEPNRYCSIACKVFDDSKDASTAHVDESDRSEPCLPHLTSDFEAVPDAEPSDASQDGSPDSPFLTWRTRVRKGVPQRSPFF</sequence>
<protein>
    <submittedName>
        <fullName evidence="8">Cyclin, C-terminal domain</fullName>
    </submittedName>
</protein>
<dbReference type="GO" id="GO:0008270">
    <property type="term" value="F:zinc ion binding"/>
    <property type="evidence" value="ECO:0007669"/>
    <property type="project" value="UniProtKB-KW"/>
</dbReference>
<keyword evidence="3" id="KW-0131">Cell cycle</keyword>
<evidence type="ECO:0000256" key="5">
    <source>
        <dbReference type="RuleBase" id="RU000383"/>
    </source>
</evidence>
<proteinExistence type="inferred from homology"/>
<evidence type="ECO:0000256" key="2">
    <source>
        <dbReference type="ARBA" id="ARBA00023127"/>
    </source>
</evidence>
<dbReference type="InterPro" id="IPR000315">
    <property type="entry name" value="Znf_B-box"/>
</dbReference>
<feature type="region of interest" description="Disordered" evidence="6">
    <location>
        <begin position="158"/>
        <end position="185"/>
    </location>
</feature>
<dbReference type="PANTHER" id="PTHR31065:SF90">
    <property type="entry name" value="(WILD MALAYSIAN BANANA) HYPOTHETICAL PROTEIN"/>
    <property type="match status" value="1"/>
</dbReference>
<dbReference type="Pfam" id="PF02984">
    <property type="entry name" value="Cyclin_C"/>
    <property type="match status" value="1"/>
</dbReference>
<feature type="domain" description="B box-type" evidence="7">
    <location>
        <begin position="774"/>
        <end position="816"/>
    </location>
</feature>
<dbReference type="Pfam" id="PF04640">
    <property type="entry name" value="PLATZ"/>
    <property type="match status" value="1"/>
</dbReference>
<dbReference type="PROSITE" id="PS00292">
    <property type="entry name" value="CYCLINS"/>
    <property type="match status" value="1"/>
</dbReference>
<reference evidence="8" key="1">
    <citation type="submission" date="2022-05" db="EMBL/GenBank/DDBJ databases">
        <title>The Musa troglodytarum L. genome provides insights into the mechanism of non-climacteric behaviour and enrichment of carotenoids.</title>
        <authorList>
            <person name="Wang J."/>
        </authorList>
    </citation>
    <scope>NUCLEOTIDE SEQUENCE</scope>
    <source>
        <tissue evidence="8">Leaf</tissue>
    </source>
</reference>
<evidence type="ECO:0000256" key="1">
    <source>
        <dbReference type="ARBA" id="ARBA00022618"/>
    </source>
</evidence>
<dbReference type="AlphaFoldDB" id="A0A9E7JBN4"/>
<feature type="compositionally biased region" description="Low complexity" evidence="6">
    <location>
        <begin position="718"/>
        <end position="728"/>
    </location>
</feature>
<feature type="region of interest" description="Disordered" evidence="6">
    <location>
        <begin position="688"/>
        <end position="758"/>
    </location>
</feature>
<dbReference type="GO" id="GO:0051301">
    <property type="term" value="P:cell division"/>
    <property type="evidence" value="ECO:0007669"/>
    <property type="project" value="UniProtKB-KW"/>
</dbReference>
<dbReference type="Gene3D" id="1.10.472.10">
    <property type="entry name" value="Cyclin-like"/>
    <property type="match status" value="2"/>
</dbReference>
<name>A0A9E7JBN4_9LILI</name>
<dbReference type="InterPro" id="IPR013763">
    <property type="entry name" value="Cyclin-like_dom"/>
</dbReference>
<keyword evidence="4" id="KW-0479">Metal-binding</keyword>
<keyword evidence="2 5" id="KW-0195">Cyclin</keyword>
<feature type="compositionally biased region" description="Basic and acidic residues" evidence="6">
    <location>
        <begin position="900"/>
        <end position="909"/>
    </location>
</feature>
<dbReference type="SMART" id="SM00385">
    <property type="entry name" value="CYCLIN"/>
    <property type="match status" value="2"/>
</dbReference>
<dbReference type="OrthoDB" id="5590282at2759"/>
<comment type="similarity">
    <text evidence="5">Belongs to the cyclin family.</text>
</comment>
<dbReference type="InterPro" id="IPR004367">
    <property type="entry name" value="Cyclin_C-dom"/>
</dbReference>
<feature type="region of interest" description="Disordered" evidence="6">
    <location>
        <begin position="900"/>
        <end position="958"/>
    </location>
</feature>
<organism evidence="8 9">
    <name type="scientific">Musa troglodytarum</name>
    <name type="common">fe'i banana</name>
    <dbReference type="NCBI Taxonomy" id="320322"/>
    <lineage>
        <taxon>Eukaryota</taxon>
        <taxon>Viridiplantae</taxon>
        <taxon>Streptophyta</taxon>
        <taxon>Embryophyta</taxon>
        <taxon>Tracheophyta</taxon>
        <taxon>Spermatophyta</taxon>
        <taxon>Magnoliopsida</taxon>
        <taxon>Liliopsida</taxon>
        <taxon>Zingiberales</taxon>
        <taxon>Musaceae</taxon>
        <taxon>Musa</taxon>
    </lineage>
</organism>
<dbReference type="SUPFAM" id="SSF47954">
    <property type="entry name" value="Cyclin-like"/>
    <property type="match status" value="2"/>
</dbReference>
<dbReference type="InterPro" id="IPR006734">
    <property type="entry name" value="PLATZ"/>
</dbReference>
<dbReference type="Proteomes" id="UP001055439">
    <property type="component" value="Chromosome 1"/>
</dbReference>
<evidence type="ECO:0000256" key="6">
    <source>
        <dbReference type="SAM" id="MobiDB-lite"/>
    </source>
</evidence>
<feature type="compositionally biased region" description="Polar residues" evidence="6">
    <location>
        <begin position="217"/>
        <end position="227"/>
    </location>
</feature>
<keyword evidence="1" id="KW-0132">Cell division</keyword>
<gene>
    <name evidence="8" type="ORF">MUK42_09200</name>
</gene>
<feature type="region of interest" description="Disordered" evidence="6">
    <location>
        <begin position="197"/>
        <end position="290"/>
    </location>
</feature>
<dbReference type="InterPro" id="IPR048258">
    <property type="entry name" value="Cyclins_cyclin-box"/>
</dbReference>
<dbReference type="Pfam" id="PF00134">
    <property type="entry name" value="Cyclin_N"/>
    <property type="match status" value="1"/>
</dbReference>
<keyword evidence="4" id="KW-0863">Zinc-finger</keyword>
<dbReference type="EMBL" id="CP097502">
    <property type="protein sequence ID" value="URD75225.1"/>
    <property type="molecule type" value="Genomic_DNA"/>
</dbReference>
<dbReference type="InterPro" id="IPR006671">
    <property type="entry name" value="Cyclin_N"/>
</dbReference>
<accession>A0A9E7JBN4</accession>
<evidence type="ECO:0000256" key="4">
    <source>
        <dbReference type="PROSITE-ProRule" id="PRU00024"/>
    </source>
</evidence>
<dbReference type="PANTHER" id="PTHR31065">
    <property type="entry name" value="PLATZ TRANSCRIPTION FACTOR FAMILY PROTEIN"/>
    <property type="match status" value="1"/>
</dbReference>
<keyword evidence="4" id="KW-0862">Zinc</keyword>
<evidence type="ECO:0000259" key="7">
    <source>
        <dbReference type="PROSITE" id="PS50119"/>
    </source>
</evidence>
<feature type="compositionally biased region" description="Basic and acidic residues" evidence="6">
    <location>
        <begin position="160"/>
        <end position="182"/>
    </location>
</feature>
<dbReference type="CDD" id="cd20537">
    <property type="entry name" value="CYCLIN_CCNO-like_rpt2"/>
    <property type="match status" value="1"/>
</dbReference>
<dbReference type="PROSITE" id="PS50119">
    <property type="entry name" value="ZF_BBOX"/>
    <property type="match status" value="1"/>
</dbReference>
<dbReference type="SMART" id="SM01332">
    <property type="entry name" value="Cyclin_C"/>
    <property type="match status" value="1"/>
</dbReference>
<evidence type="ECO:0000313" key="9">
    <source>
        <dbReference type="Proteomes" id="UP001055439"/>
    </source>
</evidence>
<keyword evidence="9" id="KW-1185">Reference proteome</keyword>